<reference evidence="1 2" key="1">
    <citation type="submission" date="2024-07" db="EMBL/GenBank/DDBJ databases">
        <title>Genomic Encyclopedia of Type Strains, Phase V (KMG-V): Genome sequencing to study the core and pangenomes of soil and plant-associated prokaryotes.</title>
        <authorList>
            <person name="Whitman W."/>
        </authorList>
    </citation>
    <scope>NUCLEOTIDE SEQUENCE [LARGE SCALE GENOMIC DNA]</scope>
    <source>
        <strain evidence="1 2">USDA 415</strain>
    </source>
</reference>
<evidence type="ECO:0000313" key="1">
    <source>
        <dbReference type="EMBL" id="MEY9313311.1"/>
    </source>
</evidence>
<protein>
    <submittedName>
        <fullName evidence="1">Phage shock protein A</fullName>
    </submittedName>
</protein>
<evidence type="ECO:0000313" key="2">
    <source>
        <dbReference type="Proteomes" id="UP001565471"/>
    </source>
</evidence>
<organism evidence="1 2">
    <name type="scientific">Bradyrhizobium elkanii</name>
    <dbReference type="NCBI Taxonomy" id="29448"/>
    <lineage>
        <taxon>Bacteria</taxon>
        <taxon>Pseudomonadati</taxon>
        <taxon>Pseudomonadota</taxon>
        <taxon>Alphaproteobacteria</taxon>
        <taxon>Hyphomicrobiales</taxon>
        <taxon>Nitrobacteraceae</taxon>
        <taxon>Bradyrhizobium</taxon>
    </lineage>
</organism>
<proteinExistence type="predicted"/>
<gene>
    <name evidence="1" type="ORF">ABIF29_000110</name>
</gene>
<dbReference type="Proteomes" id="UP001565471">
    <property type="component" value="Unassembled WGS sequence"/>
</dbReference>
<keyword evidence="2" id="KW-1185">Reference proteome</keyword>
<sequence>MSQGLSANSLNSYAQALRQLGNDLALRGQSISALDHDSLVTHAKKFFPLDPRMSPALTALRGHLEPGVALGGRGRKRSVPAEDEALISEAARSSKRAANAVKTYSAVLRRLSDALSRGDQRIAWLDQEALITRARELFPQDRNMSPALNMIEEFRRGAAGGGSTEVPHLSDEDRSLIDNAVRSAGERQGLSANSLNSYAKALRQLGRDLALRGQSISALDHDSLVTHAKEFFPLDPRMSPALNALRGHLESGVALGGPGRKRSVPAEDEALISEAARSSRLSPTTVKNYSAVLRRFSEALSRGDQRIAWLDHKSLITRARELFRSP</sequence>
<accession>A0ABV4EQI3</accession>
<comment type="caution">
    <text evidence="1">The sequence shown here is derived from an EMBL/GenBank/DDBJ whole genome shotgun (WGS) entry which is preliminary data.</text>
</comment>
<dbReference type="EMBL" id="JBGBZA010000001">
    <property type="protein sequence ID" value="MEY9313311.1"/>
    <property type="molecule type" value="Genomic_DNA"/>
</dbReference>
<name>A0ABV4EQI3_BRAEL</name>